<name>A0AAD6WZE5_9AGAR</name>
<evidence type="ECO:0000313" key="2">
    <source>
        <dbReference type="EMBL" id="KAJ7030907.1"/>
    </source>
</evidence>
<feature type="region of interest" description="Disordered" evidence="1">
    <location>
        <begin position="41"/>
        <end position="60"/>
    </location>
</feature>
<gene>
    <name evidence="2" type="ORF">C8F04DRAFT_894252</name>
</gene>
<feature type="non-terminal residue" evidence="2">
    <location>
        <position position="1"/>
    </location>
</feature>
<dbReference type="Proteomes" id="UP001218188">
    <property type="component" value="Unassembled WGS sequence"/>
</dbReference>
<organism evidence="2 3">
    <name type="scientific">Mycena alexandri</name>
    <dbReference type="NCBI Taxonomy" id="1745969"/>
    <lineage>
        <taxon>Eukaryota</taxon>
        <taxon>Fungi</taxon>
        <taxon>Dikarya</taxon>
        <taxon>Basidiomycota</taxon>
        <taxon>Agaricomycotina</taxon>
        <taxon>Agaricomycetes</taxon>
        <taxon>Agaricomycetidae</taxon>
        <taxon>Agaricales</taxon>
        <taxon>Marasmiineae</taxon>
        <taxon>Mycenaceae</taxon>
        <taxon>Mycena</taxon>
    </lineage>
</organism>
<protein>
    <submittedName>
        <fullName evidence="2">Uncharacterized protein</fullName>
    </submittedName>
</protein>
<evidence type="ECO:0000256" key="1">
    <source>
        <dbReference type="SAM" id="MobiDB-lite"/>
    </source>
</evidence>
<dbReference type="EMBL" id="JARJCM010000086">
    <property type="protein sequence ID" value="KAJ7030907.1"/>
    <property type="molecule type" value="Genomic_DNA"/>
</dbReference>
<comment type="caution">
    <text evidence="2">The sequence shown here is derived from an EMBL/GenBank/DDBJ whole genome shotgun (WGS) entry which is preliminary data.</text>
</comment>
<dbReference type="AlphaFoldDB" id="A0AAD6WZE5"/>
<proteinExistence type="predicted"/>
<evidence type="ECO:0000313" key="3">
    <source>
        <dbReference type="Proteomes" id="UP001218188"/>
    </source>
</evidence>
<reference evidence="2" key="1">
    <citation type="submission" date="2023-03" db="EMBL/GenBank/DDBJ databases">
        <title>Massive genome expansion in bonnet fungi (Mycena s.s.) driven by repeated elements and novel gene families across ecological guilds.</title>
        <authorList>
            <consortium name="Lawrence Berkeley National Laboratory"/>
            <person name="Harder C.B."/>
            <person name="Miyauchi S."/>
            <person name="Viragh M."/>
            <person name="Kuo A."/>
            <person name="Thoen E."/>
            <person name="Andreopoulos B."/>
            <person name="Lu D."/>
            <person name="Skrede I."/>
            <person name="Drula E."/>
            <person name="Henrissat B."/>
            <person name="Morin E."/>
            <person name="Kohler A."/>
            <person name="Barry K."/>
            <person name="LaButti K."/>
            <person name="Morin E."/>
            <person name="Salamov A."/>
            <person name="Lipzen A."/>
            <person name="Mereny Z."/>
            <person name="Hegedus B."/>
            <person name="Baldrian P."/>
            <person name="Stursova M."/>
            <person name="Weitz H."/>
            <person name="Taylor A."/>
            <person name="Grigoriev I.V."/>
            <person name="Nagy L.G."/>
            <person name="Martin F."/>
            <person name="Kauserud H."/>
        </authorList>
    </citation>
    <scope>NUCLEOTIDE SEQUENCE</scope>
    <source>
        <strain evidence="2">CBHHK200</strain>
    </source>
</reference>
<sequence length="72" mass="8232">PEVTVRTKHPQGNWLKNTDWTDHLVEYLTENSEFCRKLLSDSTAEAEREGHTKSTTKDGKSAQYGVLAKHIF</sequence>
<keyword evidence="3" id="KW-1185">Reference proteome</keyword>
<feature type="non-terminal residue" evidence="2">
    <location>
        <position position="72"/>
    </location>
</feature>
<accession>A0AAD6WZE5</accession>